<dbReference type="InterPro" id="IPR007197">
    <property type="entry name" value="rSAM"/>
</dbReference>
<dbReference type="InterPro" id="IPR051198">
    <property type="entry name" value="BchE-like"/>
</dbReference>
<comment type="caution">
    <text evidence="7">The sequence shown here is derived from an EMBL/GenBank/DDBJ whole genome shotgun (WGS) entry which is preliminary data.</text>
</comment>
<dbReference type="Gene3D" id="3.20.20.70">
    <property type="entry name" value="Aldolase class I"/>
    <property type="match status" value="1"/>
</dbReference>
<dbReference type="SFLD" id="SFLDG01082">
    <property type="entry name" value="B12-binding_domain_containing"/>
    <property type="match status" value="1"/>
</dbReference>
<dbReference type="InterPro" id="IPR058240">
    <property type="entry name" value="rSAM_sf"/>
</dbReference>
<comment type="cofactor">
    <cofactor evidence="1">
        <name>[4Fe-4S] cluster</name>
        <dbReference type="ChEBI" id="CHEBI:49883"/>
    </cofactor>
</comment>
<evidence type="ECO:0000259" key="6">
    <source>
        <dbReference type="PROSITE" id="PS51918"/>
    </source>
</evidence>
<evidence type="ECO:0000313" key="7">
    <source>
        <dbReference type="EMBL" id="RJP24910.1"/>
    </source>
</evidence>
<dbReference type="SUPFAM" id="SSF102114">
    <property type="entry name" value="Radical SAM enzymes"/>
    <property type="match status" value="1"/>
</dbReference>
<keyword evidence="5" id="KW-0411">Iron-sulfur</keyword>
<keyword evidence="3" id="KW-0479">Metal-binding</keyword>
<reference evidence="7 8" key="1">
    <citation type="journal article" date="2017" name="ISME J.">
        <title>Energy and carbon metabolisms in a deep terrestrial subsurface fluid microbial community.</title>
        <authorList>
            <person name="Momper L."/>
            <person name="Jungbluth S.P."/>
            <person name="Lee M.D."/>
            <person name="Amend J.P."/>
        </authorList>
    </citation>
    <scope>NUCLEOTIDE SEQUENCE [LARGE SCALE GENOMIC DNA]</scope>
    <source>
        <strain evidence="7">SURF_5</strain>
    </source>
</reference>
<dbReference type="GO" id="GO:0051536">
    <property type="term" value="F:iron-sulfur cluster binding"/>
    <property type="evidence" value="ECO:0007669"/>
    <property type="project" value="UniProtKB-KW"/>
</dbReference>
<dbReference type="Gene3D" id="3.40.50.280">
    <property type="entry name" value="Cobalamin-binding domain"/>
    <property type="match status" value="1"/>
</dbReference>
<dbReference type="GO" id="GO:0005829">
    <property type="term" value="C:cytosol"/>
    <property type="evidence" value="ECO:0007669"/>
    <property type="project" value="TreeGrafter"/>
</dbReference>
<dbReference type="PANTHER" id="PTHR43409:SF7">
    <property type="entry name" value="BLL1977 PROTEIN"/>
    <property type="match status" value="1"/>
</dbReference>
<dbReference type="AlphaFoldDB" id="A0A3A4P6D7"/>
<name>A0A3A4P6D7_ABYX5</name>
<feature type="domain" description="Radical SAM core" evidence="6">
    <location>
        <begin position="175"/>
        <end position="396"/>
    </location>
</feature>
<dbReference type="SFLD" id="SFLDS00029">
    <property type="entry name" value="Radical_SAM"/>
    <property type="match status" value="1"/>
</dbReference>
<proteinExistence type="predicted"/>
<dbReference type="EMBL" id="QZKU01000028">
    <property type="protein sequence ID" value="RJP24910.1"/>
    <property type="molecule type" value="Genomic_DNA"/>
</dbReference>
<evidence type="ECO:0000256" key="2">
    <source>
        <dbReference type="ARBA" id="ARBA00022691"/>
    </source>
</evidence>
<dbReference type="PANTHER" id="PTHR43409">
    <property type="entry name" value="ANAEROBIC MAGNESIUM-PROTOPORPHYRIN IX MONOMETHYL ESTER CYCLASE-RELATED"/>
    <property type="match status" value="1"/>
</dbReference>
<evidence type="ECO:0000256" key="4">
    <source>
        <dbReference type="ARBA" id="ARBA00023004"/>
    </source>
</evidence>
<gene>
    <name evidence="7" type="ORF">C4520_03180</name>
</gene>
<dbReference type="InterPro" id="IPR013785">
    <property type="entry name" value="Aldolase_TIM"/>
</dbReference>
<keyword evidence="4" id="KW-0408">Iron</keyword>
<dbReference type="InterPro" id="IPR006638">
    <property type="entry name" value="Elp3/MiaA/NifB-like_rSAM"/>
</dbReference>
<protein>
    <recommendedName>
        <fullName evidence="6">Radical SAM core domain-containing protein</fullName>
    </recommendedName>
</protein>
<dbReference type="Proteomes" id="UP000265882">
    <property type="component" value="Unassembled WGS sequence"/>
</dbReference>
<dbReference type="GO" id="GO:0046872">
    <property type="term" value="F:metal ion binding"/>
    <property type="evidence" value="ECO:0007669"/>
    <property type="project" value="UniProtKB-KW"/>
</dbReference>
<evidence type="ECO:0000256" key="5">
    <source>
        <dbReference type="ARBA" id="ARBA00023014"/>
    </source>
</evidence>
<dbReference type="SMART" id="SM00729">
    <property type="entry name" value="Elp3"/>
    <property type="match status" value="1"/>
</dbReference>
<organism evidence="7 8">
    <name type="scientific">Abyssobacteria bacterium (strain SURF_5)</name>
    <dbReference type="NCBI Taxonomy" id="2093360"/>
    <lineage>
        <taxon>Bacteria</taxon>
        <taxon>Pseudomonadati</taxon>
        <taxon>Candidatus Hydrogenedentota</taxon>
        <taxon>Candidatus Abyssobacteria</taxon>
    </lineage>
</organism>
<dbReference type="PROSITE" id="PS51918">
    <property type="entry name" value="RADICAL_SAM"/>
    <property type="match status" value="1"/>
</dbReference>
<evidence type="ECO:0000313" key="8">
    <source>
        <dbReference type="Proteomes" id="UP000265882"/>
    </source>
</evidence>
<accession>A0A3A4P6D7</accession>
<sequence length="698" mass="79907">MKRVLLATPTTPYPLQPWHDTPTDIMRQRFFKGQGIFTFEAHMHLIGPFIIAQNISAPATVLDHPTVENWIEEIKKGYDIVGISALTPSFEGVMEMCRVVRKYSPKSEIVLGGFLAQSVGAYYPQEEWKKLADHLVLGDGIRWFRERLGDDVKAPVRQHYLPRCAMGSPWWIDRWPPGDTTAMIAALGCNRGCDFCTTTTLFGGQRHTMVSPQELKNEIKMWQNRLPGTNIIIYEEDQDKNFINEVGRLLRADPEIDFSTFSITILISINTLSLYNDLDEMAHNNVKSMFIGLESKFAPDQGYGKRAGDAKQILHNLYARGIGTMIGWMAGFDFHTREILEEDFQYLLECEPTAAQLTRVTPYPGTPLYKRLKEEGRVKPFKWEDVSFYGGGMIHKHLYEHEIMEFIRQGDERLLQTWGPTLLRFLKVHFNGYERYRKYDDKHFRQIAEFHRQKAFQGYVMIPAMERFAPNGRVRKMVKEMEQRWKQHFGEPSSFMRTQAKYTEMKAAYAFLKDKVDPVNRHIRIPPAKRYYFFGKDIKDDGSLPYAKEYLNEDPRYIRDMKIQDAEMALLGVAHAATQVLDYPESKLHETVSDLRRDASSILKSLADHLRQPRVDVPAMLSEAGAGLTALLAKAVEAGEDPENEIDFSVQNAKEKLAVLLDYYAQGLEGGNGLKELLTHPAVAGFAKDILEAVTAVV</sequence>
<evidence type="ECO:0000256" key="3">
    <source>
        <dbReference type="ARBA" id="ARBA00022723"/>
    </source>
</evidence>
<evidence type="ECO:0000256" key="1">
    <source>
        <dbReference type="ARBA" id="ARBA00001966"/>
    </source>
</evidence>
<dbReference type="GO" id="GO:0003824">
    <property type="term" value="F:catalytic activity"/>
    <property type="evidence" value="ECO:0007669"/>
    <property type="project" value="InterPro"/>
</dbReference>
<keyword evidence="2" id="KW-0949">S-adenosyl-L-methionine</keyword>